<accession>A0A3G2S2D5</accession>
<reference evidence="5 6" key="1">
    <citation type="submission" date="2018-10" db="EMBL/GenBank/DDBJ databases">
        <title>Complete genome sequence of Malassezia restricta CBS 7877.</title>
        <authorList>
            <person name="Morand S.C."/>
            <person name="Bertignac M."/>
            <person name="Iltis A."/>
            <person name="Kolder I."/>
            <person name="Pirovano W."/>
            <person name="Jourdain R."/>
            <person name="Clavaud C."/>
        </authorList>
    </citation>
    <scope>NUCLEOTIDE SEQUENCE [LARGE SCALE GENOMIC DNA]</scope>
    <source>
        <strain evidence="5 6">CBS 7877</strain>
    </source>
</reference>
<name>A0A3G2S2D5_MALR7</name>
<dbReference type="GO" id="GO:0005524">
    <property type="term" value="F:ATP binding"/>
    <property type="evidence" value="ECO:0007669"/>
    <property type="project" value="InterPro"/>
</dbReference>
<keyword evidence="5" id="KW-0436">Ligase</keyword>
<dbReference type="Proteomes" id="UP000269793">
    <property type="component" value="Chromosome II"/>
</dbReference>
<protein>
    <submittedName>
        <fullName evidence="5">tRNA ligase 1</fullName>
        <ecNumber evidence="5">6.5.1.3</ecNumber>
    </submittedName>
</protein>
<dbReference type="GO" id="GO:0003972">
    <property type="term" value="F:RNA ligase (ATP) activity"/>
    <property type="evidence" value="ECO:0007669"/>
    <property type="project" value="UniProtKB-EC"/>
</dbReference>
<evidence type="ECO:0000313" key="6">
    <source>
        <dbReference type="Proteomes" id="UP000269793"/>
    </source>
</evidence>
<dbReference type="Pfam" id="PF08302">
    <property type="entry name" value="tRNA_lig_CPD"/>
    <property type="match status" value="1"/>
</dbReference>
<dbReference type="EMBL" id="CP033149">
    <property type="protein sequence ID" value="AYO41926.1"/>
    <property type="molecule type" value="Genomic_DNA"/>
</dbReference>
<evidence type="ECO:0000256" key="1">
    <source>
        <dbReference type="SAM" id="MobiDB-lite"/>
    </source>
</evidence>
<dbReference type="OrthoDB" id="276239at2759"/>
<dbReference type="EC" id="6.5.1.3" evidence="5"/>
<dbReference type="GO" id="GO:0005634">
    <property type="term" value="C:nucleus"/>
    <property type="evidence" value="ECO:0007669"/>
    <property type="project" value="TreeGrafter"/>
</dbReference>
<feature type="domain" description="T4 RNA ligase 1-like N-terminal" evidence="4">
    <location>
        <begin position="70"/>
        <end position="314"/>
    </location>
</feature>
<dbReference type="VEuPathDB" id="FungiDB:DNF11_0976"/>
<sequence length="895" mass="102500">MDHRNEQVEAFVQALHTASQREKKPLVRSTHFLLPPGDNDPIEHNILSWKAQEFAYRQFSQDREELPTLARGLFTEKVNGQYERIVIRGYDKFFNQDELAWTLPNAIATYSTGPFILSFKENGCIIFISAITPKRLVVTSKHSLGFRTEGDKPTHAEMGWHWVRHHLAQAGRSEEALANELWNRNETAVFELCDDSFEEHVLPYSPERTGLHLHGLNKNTVDFETRPMVEVKAFAEAWGFFPVRYLTFQTHEEVDAFTKSVALTGSLNGEPIEGFVVRTTIPDDISNPPPGVVPPPYKPGQTWFYKIKFDEPYLMYRDWRELTRTMLREKNNWDALQLALLDSQTKHLEIEDQEPEEKQEPQEHDLAAPSKNAMKRAQRALRRKKDELDRKTGVAKPWAPTPKSRRPETMLYVLWCYDRIYGNPQQNVAPQPELFAEFGQGRGIISLREAFLAYLASEDGQKALSDKTQSKASETRDLRSDERPYEKTLIVPIAVPGSGKTALFVALSHLFGWAHTQSDDVQTKRTGPGFLKNVEKELLAHDVVLADRNNHLIKHRDELVDIVRRISNPQRGSVGRVRLCAIVWDIAGLPHSEIQALCSKRMIDRGDRHQCLRIETPGKFEYDVILTRFIKETQPFRGAQSGEGSVGVSDDQFDEVVRLDIHDPMKVSLQRVLKHLCPVLGLSMPTDERISEAIDVAMHYRPSVRKPLPKLESDQDKQKNLAVLPSSYLGVSVFMTPSEFVLQLLDRKPVSETVLSARRILSIIINENRMIQRPHMTIVHQQDVKKGIVDQAAWDKLYTFAISDPAVNPRVFLEVTALLWNHRVMALEVSPPHCPDWKDTTKFSPRERHHITIGTAELSATAFEANKLWDDPEAERLEVPIQRLEGCLKFYSNRK</sequence>
<dbReference type="InterPro" id="IPR015965">
    <property type="entry name" value="tRNA_lig_PDEase"/>
</dbReference>
<dbReference type="Pfam" id="PF08303">
    <property type="entry name" value="tRNA_lig_kinase"/>
    <property type="match status" value="1"/>
</dbReference>
<gene>
    <name evidence="5" type="primary">trl1</name>
    <name evidence="5" type="ORF">DNF11_0976</name>
</gene>
<proteinExistence type="predicted"/>
<organism evidence="5 6">
    <name type="scientific">Malassezia restricta (strain ATCC 96810 / NBRC 103918 / CBS 7877)</name>
    <name type="common">Seborrheic dermatitis infection agent</name>
    <dbReference type="NCBI Taxonomy" id="425264"/>
    <lineage>
        <taxon>Eukaryota</taxon>
        <taxon>Fungi</taxon>
        <taxon>Dikarya</taxon>
        <taxon>Basidiomycota</taxon>
        <taxon>Ustilaginomycotina</taxon>
        <taxon>Malasseziomycetes</taxon>
        <taxon>Malasseziales</taxon>
        <taxon>Malasseziaceae</taxon>
        <taxon>Malassezia</taxon>
    </lineage>
</organism>
<dbReference type="PANTHER" id="PTHR32004:SF1">
    <property type="entry name" value="TRNA LIGASE"/>
    <property type="match status" value="1"/>
</dbReference>
<evidence type="ECO:0000259" key="4">
    <source>
        <dbReference type="Pfam" id="PF09511"/>
    </source>
</evidence>
<dbReference type="InterPro" id="IPR019039">
    <property type="entry name" value="T4-Rnl1-like_N"/>
</dbReference>
<feature type="compositionally biased region" description="Basic residues" evidence="1">
    <location>
        <begin position="373"/>
        <end position="383"/>
    </location>
</feature>
<dbReference type="STRING" id="425264.A0A3G2S2D5"/>
<evidence type="ECO:0000313" key="5">
    <source>
        <dbReference type="EMBL" id="AYO41926.1"/>
    </source>
</evidence>
<feature type="region of interest" description="Disordered" evidence="1">
    <location>
        <begin position="350"/>
        <end position="402"/>
    </location>
</feature>
<dbReference type="GO" id="GO:0006388">
    <property type="term" value="P:tRNA splicing, via endonucleolytic cleavage and ligation"/>
    <property type="evidence" value="ECO:0007669"/>
    <property type="project" value="InterPro"/>
</dbReference>
<dbReference type="AlphaFoldDB" id="A0A3G2S2D5"/>
<evidence type="ECO:0000259" key="2">
    <source>
        <dbReference type="Pfam" id="PF08302"/>
    </source>
</evidence>
<dbReference type="PANTHER" id="PTHR32004">
    <property type="entry name" value="TRNA LIGASE"/>
    <property type="match status" value="1"/>
</dbReference>
<feature type="domain" description="tRNA ligase kinase" evidence="3">
    <location>
        <begin position="489"/>
        <end position="661"/>
    </location>
</feature>
<dbReference type="Pfam" id="PF09511">
    <property type="entry name" value="RNA_lig_T4_1"/>
    <property type="match status" value="1"/>
</dbReference>
<keyword evidence="6" id="KW-1185">Reference proteome</keyword>
<dbReference type="InterPro" id="IPR027417">
    <property type="entry name" value="P-loop_NTPase"/>
</dbReference>
<evidence type="ECO:0000259" key="3">
    <source>
        <dbReference type="Pfam" id="PF08303"/>
    </source>
</evidence>
<feature type="domain" description="tRNA ligase phosphodiesterase" evidence="2">
    <location>
        <begin position="673"/>
        <end position="870"/>
    </location>
</feature>
<dbReference type="InterPro" id="IPR015966">
    <property type="entry name" value="tRNA_lig_kin_fungi"/>
</dbReference>
<feature type="compositionally biased region" description="Basic and acidic residues" evidence="1">
    <location>
        <begin position="350"/>
        <end position="366"/>
    </location>
</feature>
<dbReference type="Gene3D" id="3.40.50.300">
    <property type="entry name" value="P-loop containing nucleotide triphosphate hydrolases"/>
    <property type="match status" value="1"/>
</dbReference>